<comment type="caution">
    <text evidence="1">The sequence shown here is derived from an EMBL/GenBank/DDBJ whole genome shotgun (WGS) entry which is preliminary data.</text>
</comment>
<proteinExistence type="predicted"/>
<name>A0ACC0P355_RHOML</name>
<protein>
    <submittedName>
        <fullName evidence="1">Uncharacterized protein</fullName>
    </submittedName>
</protein>
<dbReference type="EMBL" id="CM046391">
    <property type="protein sequence ID" value="KAI8559890.1"/>
    <property type="molecule type" value="Genomic_DNA"/>
</dbReference>
<accession>A0ACC0P355</accession>
<sequence length="216" mass="22544">MAEGTSSKRLVMNQSGVRWSQRSAQQRSRGQLSPFVQPLDLSKEVSGSTVVGRSSGDGGHGGDGRAPEAEPCATEEAGAVGPSVELVGLSTMSRGSLVVERSSGSAGGSGTEGGGIGPSGSLPRDPARGKGTMTEEQETAEVPASCREEDVLFRPVATSLSHRSITKYDVAEHLPDEALAKLLEDNPMIGEIVLKVKEDWARAIATSEAAERAERE</sequence>
<reference evidence="1" key="1">
    <citation type="submission" date="2022-02" db="EMBL/GenBank/DDBJ databases">
        <title>Plant Genome Project.</title>
        <authorList>
            <person name="Zhang R.-G."/>
        </authorList>
    </citation>
    <scope>NUCLEOTIDE SEQUENCE</scope>
    <source>
        <strain evidence="1">AT1</strain>
    </source>
</reference>
<keyword evidence="2" id="KW-1185">Reference proteome</keyword>
<evidence type="ECO:0000313" key="1">
    <source>
        <dbReference type="EMBL" id="KAI8559890.1"/>
    </source>
</evidence>
<organism evidence="1 2">
    <name type="scientific">Rhododendron molle</name>
    <name type="common">Chinese azalea</name>
    <name type="synonym">Azalea mollis</name>
    <dbReference type="NCBI Taxonomy" id="49168"/>
    <lineage>
        <taxon>Eukaryota</taxon>
        <taxon>Viridiplantae</taxon>
        <taxon>Streptophyta</taxon>
        <taxon>Embryophyta</taxon>
        <taxon>Tracheophyta</taxon>
        <taxon>Spermatophyta</taxon>
        <taxon>Magnoliopsida</taxon>
        <taxon>eudicotyledons</taxon>
        <taxon>Gunneridae</taxon>
        <taxon>Pentapetalae</taxon>
        <taxon>asterids</taxon>
        <taxon>Ericales</taxon>
        <taxon>Ericaceae</taxon>
        <taxon>Ericoideae</taxon>
        <taxon>Rhodoreae</taxon>
        <taxon>Rhododendron</taxon>
    </lineage>
</organism>
<evidence type="ECO:0000313" key="2">
    <source>
        <dbReference type="Proteomes" id="UP001062846"/>
    </source>
</evidence>
<gene>
    <name evidence="1" type="ORF">RHMOL_Rhmol04G0211000</name>
</gene>
<dbReference type="Proteomes" id="UP001062846">
    <property type="component" value="Chromosome 4"/>
</dbReference>